<dbReference type="Proteomes" id="UP000095651">
    <property type="component" value="Unassembled WGS sequence"/>
</dbReference>
<feature type="transmembrane region" description="Helical" evidence="8">
    <location>
        <begin position="7"/>
        <end position="25"/>
    </location>
</feature>
<evidence type="ECO:0000256" key="2">
    <source>
        <dbReference type="ARBA" id="ARBA00022475"/>
    </source>
</evidence>
<dbReference type="PANTHER" id="PTHR33908:SF11">
    <property type="entry name" value="MEMBRANE PROTEIN"/>
    <property type="match status" value="1"/>
</dbReference>
<evidence type="ECO:0000256" key="8">
    <source>
        <dbReference type="SAM" id="Phobius"/>
    </source>
</evidence>
<name>A0A174JFY7_9FIRM</name>
<evidence type="ECO:0000256" key="5">
    <source>
        <dbReference type="ARBA" id="ARBA00022692"/>
    </source>
</evidence>
<dbReference type="GO" id="GO:0005886">
    <property type="term" value="C:plasma membrane"/>
    <property type="evidence" value="ECO:0007669"/>
    <property type="project" value="UniProtKB-SubCell"/>
</dbReference>
<protein>
    <submittedName>
        <fullName evidence="9">Predicted membrane protein</fullName>
    </submittedName>
</protein>
<dbReference type="GO" id="GO:0016763">
    <property type="term" value="F:pentosyltransferase activity"/>
    <property type="evidence" value="ECO:0007669"/>
    <property type="project" value="TreeGrafter"/>
</dbReference>
<feature type="transmembrane region" description="Helical" evidence="8">
    <location>
        <begin position="390"/>
        <end position="407"/>
    </location>
</feature>
<feature type="transmembrane region" description="Helical" evidence="8">
    <location>
        <begin position="119"/>
        <end position="137"/>
    </location>
</feature>
<dbReference type="RefSeq" id="WP_055658636.1">
    <property type="nucleotide sequence ID" value="NZ_CABIXC010000015.1"/>
</dbReference>
<evidence type="ECO:0000256" key="6">
    <source>
        <dbReference type="ARBA" id="ARBA00022989"/>
    </source>
</evidence>
<dbReference type="EMBL" id="CYZE01000015">
    <property type="protein sequence ID" value="CUO96827.1"/>
    <property type="molecule type" value="Genomic_DNA"/>
</dbReference>
<keyword evidence="4" id="KW-0808">Transferase</keyword>
<comment type="subcellular location">
    <subcellularLocation>
        <location evidence="1">Cell membrane</location>
        <topology evidence="1">Multi-pass membrane protein</topology>
    </subcellularLocation>
</comment>
<keyword evidence="2" id="KW-1003">Cell membrane</keyword>
<sequence length="555" mass="61597">MDRWKKWAVFCAAAVYLAVYIFVSYRNLLVFPFVHSDESWLAGLSRDMLAAGNLGVTESFFDANPRVPHAMKSLFHLMQMGAVGLGGFSVGSVRMLSLLAGIICLVLFYLCVRRMGSRWFALGLTVLLSLDIQFIYASHFARQEIFIALELLGCLWILLGKKGRPGTGTALILGVVTGLFVGIHPNSFLCAAVCGAIMVFEIVRQAAGKDKKGAVKTLGSLAAYTAAVLAVTAVYVGVSFQFNPHFLPDYFLYGKEEFELSSSGWARVGELFSFFSGVYGRDNGTYYLPDVRLEMIAMALAAGLSAAACLVMRGDVLSESEALTGESVSDSEEKRWIQNTRVILEGAAGLAAGMVVIGRYNQTAVLFFFLFGWLFAGQVLQLFEKAGRTIGILILAAGLAVGSIWQIQNQRPGEAENYASYLDQLAELVPADAPTIGNLNMEFYFDRGMLKDYRNLPYVEGGVETYIRENQIEYICYSDELDYLYEHRPYFHAIYGNTAFVRELKAFCETACREVGRIHSLEYASRVNSLRGAEEWGTVRVYRVKQEKQEKQEDT</sequence>
<evidence type="ECO:0000313" key="9">
    <source>
        <dbReference type="EMBL" id="CUO96827.1"/>
    </source>
</evidence>
<evidence type="ECO:0000256" key="7">
    <source>
        <dbReference type="ARBA" id="ARBA00023136"/>
    </source>
</evidence>
<dbReference type="PANTHER" id="PTHR33908">
    <property type="entry name" value="MANNOSYLTRANSFERASE YKCB-RELATED"/>
    <property type="match status" value="1"/>
</dbReference>
<keyword evidence="6 8" id="KW-1133">Transmembrane helix</keyword>
<evidence type="ECO:0000313" key="10">
    <source>
        <dbReference type="Proteomes" id="UP000095651"/>
    </source>
</evidence>
<feature type="transmembrane region" description="Helical" evidence="8">
    <location>
        <begin position="93"/>
        <end position="112"/>
    </location>
</feature>
<accession>A0A174JFY7</accession>
<feature type="transmembrane region" description="Helical" evidence="8">
    <location>
        <begin position="219"/>
        <end position="242"/>
    </location>
</feature>
<evidence type="ECO:0000256" key="3">
    <source>
        <dbReference type="ARBA" id="ARBA00022676"/>
    </source>
</evidence>
<evidence type="ECO:0000256" key="1">
    <source>
        <dbReference type="ARBA" id="ARBA00004651"/>
    </source>
</evidence>
<feature type="transmembrane region" description="Helical" evidence="8">
    <location>
        <begin position="366"/>
        <end position="383"/>
    </location>
</feature>
<reference evidence="9 10" key="1">
    <citation type="submission" date="2015-09" db="EMBL/GenBank/DDBJ databases">
        <authorList>
            <consortium name="Pathogen Informatics"/>
        </authorList>
    </citation>
    <scope>NUCLEOTIDE SEQUENCE [LARGE SCALE GENOMIC DNA]</scope>
    <source>
        <strain evidence="9 10">2789STDY5608850</strain>
    </source>
</reference>
<keyword evidence="5 8" id="KW-0812">Transmembrane</keyword>
<dbReference type="GO" id="GO:0009103">
    <property type="term" value="P:lipopolysaccharide biosynthetic process"/>
    <property type="evidence" value="ECO:0007669"/>
    <property type="project" value="UniProtKB-ARBA"/>
</dbReference>
<keyword evidence="3" id="KW-0328">Glycosyltransferase</keyword>
<dbReference type="AlphaFoldDB" id="A0A174JFY7"/>
<dbReference type="InterPro" id="IPR050297">
    <property type="entry name" value="LipidA_mod_glycosyltrf_83"/>
</dbReference>
<feature type="transmembrane region" description="Helical" evidence="8">
    <location>
        <begin position="295"/>
        <end position="312"/>
    </location>
</feature>
<keyword evidence="7 8" id="KW-0472">Membrane</keyword>
<proteinExistence type="predicted"/>
<gene>
    <name evidence="9" type="ORF">ERS852407_04559</name>
</gene>
<evidence type="ECO:0000256" key="4">
    <source>
        <dbReference type="ARBA" id="ARBA00022679"/>
    </source>
</evidence>
<organism evidence="9 10">
    <name type="scientific">Hungatella hathewayi</name>
    <dbReference type="NCBI Taxonomy" id="154046"/>
    <lineage>
        <taxon>Bacteria</taxon>
        <taxon>Bacillati</taxon>
        <taxon>Bacillota</taxon>
        <taxon>Clostridia</taxon>
        <taxon>Lachnospirales</taxon>
        <taxon>Lachnospiraceae</taxon>
        <taxon>Hungatella</taxon>
    </lineage>
</organism>